<dbReference type="AlphaFoldDB" id="A0A923PK20"/>
<dbReference type="RefSeq" id="WP_187467553.1">
    <property type="nucleotide sequence ID" value="NZ_JACSIT010000138.1"/>
</dbReference>
<feature type="transmembrane region" description="Helical" evidence="1">
    <location>
        <begin position="150"/>
        <end position="170"/>
    </location>
</feature>
<reference evidence="2" key="1">
    <citation type="submission" date="2020-08" db="EMBL/GenBank/DDBJ databases">
        <title>Lewinella bacteria from marine environments.</title>
        <authorList>
            <person name="Zhong Y."/>
        </authorList>
    </citation>
    <scope>NUCLEOTIDE SEQUENCE</scope>
    <source>
        <strain evidence="2">KCTC 42187</strain>
    </source>
</reference>
<evidence type="ECO:0000313" key="3">
    <source>
        <dbReference type="Proteomes" id="UP000650081"/>
    </source>
</evidence>
<gene>
    <name evidence="2" type="ORF">H9S92_15230</name>
</gene>
<evidence type="ECO:0000256" key="1">
    <source>
        <dbReference type="SAM" id="Phobius"/>
    </source>
</evidence>
<sequence>MTPQQPTSLKMRIWHRYLGFFLSGIMAIYAISGIVLIFRQTNTFKVANTQEMTLAPNLTAEALGQELKIRDFKVESTQGDILTFKDGTYNQATGATVHTKYALPFVLDKLTHLHKATTKDTLFFLNIFFGLSLFFFVVSAFWMYMPSGPILRKGLLFAAGGVLLALVMLFV</sequence>
<evidence type="ECO:0000313" key="2">
    <source>
        <dbReference type="EMBL" id="MBC6995522.1"/>
    </source>
</evidence>
<organism evidence="2 3">
    <name type="scientific">Neolewinella lacunae</name>
    <dbReference type="NCBI Taxonomy" id="1517758"/>
    <lineage>
        <taxon>Bacteria</taxon>
        <taxon>Pseudomonadati</taxon>
        <taxon>Bacteroidota</taxon>
        <taxon>Saprospiria</taxon>
        <taxon>Saprospirales</taxon>
        <taxon>Lewinellaceae</taxon>
        <taxon>Neolewinella</taxon>
    </lineage>
</organism>
<keyword evidence="1" id="KW-1133">Transmembrane helix</keyword>
<comment type="caution">
    <text evidence="2">The sequence shown here is derived from an EMBL/GenBank/DDBJ whole genome shotgun (WGS) entry which is preliminary data.</text>
</comment>
<protein>
    <submittedName>
        <fullName evidence="2">PepSY domain-containing protein</fullName>
    </submittedName>
</protein>
<keyword evidence="3" id="KW-1185">Reference proteome</keyword>
<accession>A0A923PK20</accession>
<keyword evidence="1" id="KW-0472">Membrane</keyword>
<proteinExistence type="predicted"/>
<name>A0A923PK20_9BACT</name>
<dbReference type="EMBL" id="JACSIT010000138">
    <property type="protein sequence ID" value="MBC6995522.1"/>
    <property type="molecule type" value="Genomic_DNA"/>
</dbReference>
<feature type="transmembrane region" description="Helical" evidence="1">
    <location>
        <begin position="17"/>
        <end position="38"/>
    </location>
</feature>
<keyword evidence="1" id="KW-0812">Transmembrane</keyword>
<dbReference type="Proteomes" id="UP000650081">
    <property type="component" value="Unassembled WGS sequence"/>
</dbReference>
<feature type="transmembrane region" description="Helical" evidence="1">
    <location>
        <begin position="122"/>
        <end position="144"/>
    </location>
</feature>